<accession>A0A368NLV3</accession>
<dbReference type="EMBL" id="QPID01000004">
    <property type="protein sequence ID" value="RCU50419.1"/>
    <property type="molecule type" value="Genomic_DNA"/>
</dbReference>
<keyword evidence="6" id="KW-0479">Metal-binding</keyword>
<keyword evidence="13" id="KW-1185">Reference proteome</keyword>
<dbReference type="AlphaFoldDB" id="A0A368NLV3"/>
<dbReference type="Gene3D" id="3.50.50.60">
    <property type="entry name" value="FAD/NAD(P)-binding domain"/>
    <property type="match status" value="1"/>
</dbReference>
<organism evidence="12 13">
    <name type="scientific">Corallincola holothuriorum</name>
    <dbReference type="NCBI Taxonomy" id="2282215"/>
    <lineage>
        <taxon>Bacteria</taxon>
        <taxon>Pseudomonadati</taxon>
        <taxon>Pseudomonadota</taxon>
        <taxon>Gammaproteobacteria</taxon>
        <taxon>Alteromonadales</taxon>
        <taxon>Psychromonadaceae</taxon>
        <taxon>Corallincola</taxon>
    </lineage>
</organism>
<feature type="domain" description="NADH:flavin oxidoreductase/NADH oxidase N-terminal" evidence="10">
    <location>
        <begin position="27"/>
        <end position="349"/>
    </location>
</feature>
<dbReference type="SUPFAM" id="SSF51395">
    <property type="entry name" value="FMN-linked oxidoreductases"/>
    <property type="match status" value="1"/>
</dbReference>
<dbReference type="FunFam" id="3.50.50.60:FF:000113">
    <property type="entry name" value="NADPH-dependent 2,4-dienoyl-CoA reductase"/>
    <property type="match status" value="1"/>
</dbReference>
<dbReference type="GO" id="GO:0051536">
    <property type="term" value="F:iron-sulfur cluster binding"/>
    <property type="evidence" value="ECO:0007669"/>
    <property type="project" value="UniProtKB-KW"/>
</dbReference>
<dbReference type="InterPro" id="IPR051793">
    <property type="entry name" value="NADH:flavin_oxidoreductase"/>
</dbReference>
<dbReference type="Pfam" id="PF07992">
    <property type="entry name" value="Pyr_redox_2"/>
    <property type="match status" value="1"/>
</dbReference>
<evidence type="ECO:0000256" key="7">
    <source>
        <dbReference type="ARBA" id="ARBA00023002"/>
    </source>
</evidence>
<keyword evidence="8" id="KW-0408">Iron</keyword>
<dbReference type="FunFam" id="3.20.20.70:FF:000082">
    <property type="entry name" value="NADPH-dependent 2,4-dienoyl-CoA reductase"/>
    <property type="match status" value="1"/>
</dbReference>
<dbReference type="InterPro" id="IPR013785">
    <property type="entry name" value="Aldolase_TIM"/>
</dbReference>
<dbReference type="CDD" id="cd02930">
    <property type="entry name" value="DCR_FMN"/>
    <property type="match status" value="1"/>
</dbReference>
<dbReference type="InterPro" id="IPR036188">
    <property type="entry name" value="FAD/NAD-bd_sf"/>
</dbReference>
<evidence type="ECO:0000256" key="4">
    <source>
        <dbReference type="ARBA" id="ARBA00022630"/>
    </source>
</evidence>
<name>A0A368NLV3_9GAMM</name>
<protein>
    <submittedName>
        <fullName evidence="12">NADPH-dependent 2,4-dienoyl-CoA reductase</fullName>
    </submittedName>
</protein>
<comment type="cofactor">
    <cofactor evidence="1">
        <name>FMN</name>
        <dbReference type="ChEBI" id="CHEBI:58210"/>
    </cofactor>
</comment>
<comment type="similarity">
    <text evidence="3">In the N-terminal section; belongs to the NADH:flavin oxidoreductase/NADH oxidase family.</text>
</comment>
<proteinExistence type="inferred from homology"/>
<evidence type="ECO:0000256" key="1">
    <source>
        <dbReference type="ARBA" id="ARBA00001917"/>
    </source>
</evidence>
<dbReference type="Gene3D" id="3.20.20.70">
    <property type="entry name" value="Aldolase class I"/>
    <property type="match status" value="1"/>
</dbReference>
<dbReference type="GO" id="GO:0046872">
    <property type="term" value="F:metal ion binding"/>
    <property type="evidence" value="ECO:0007669"/>
    <property type="project" value="UniProtKB-KW"/>
</dbReference>
<keyword evidence="7" id="KW-0560">Oxidoreductase</keyword>
<dbReference type="GO" id="GO:0033543">
    <property type="term" value="P:fatty acid beta-oxidation, unsaturated, even number, reductase/isomerase pathway"/>
    <property type="evidence" value="ECO:0007669"/>
    <property type="project" value="TreeGrafter"/>
</dbReference>
<evidence type="ECO:0000256" key="3">
    <source>
        <dbReference type="ARBA" id="ARBA00011048"/>
    </source>
</evidence>
<evidence type="ECO:0000256" key="8">
    <source>
        <dbReference type="ARBA" id="ARBA00023004"/>
    </source>
</evidence>
<evidence type="ECO:0000256" key="5">
    <source>
        <dbReference type="ARBA" id="ARBA00022643"/>
    </source>
</evidence>
<evidence type="ECO:0000259" key="10">
    <source>
        <dbReference type="Pfam" id="PF00724"/>
    </source>
</evidence>
<comment type="cofactor">
    <cofactor evidence="2">
        <name>[4Fe-4S] cluster</name>
        <dbReference type="ChEBI" id="CHEBI:49883"/>
    </cofactor>
</comment>
<keyword evidence="4" id="KW-0285">Flavoprotein</keyword>
<evidence type="ECO:0000259" key="11">
    <source>
        <dbReference type="Pfam" id="PF07992"/>
    </source>
</evidence>
<comment type="caution">
    <text evidence="12">The sequence shown here is derived from an EMBL/GenBank/DDBJ whole genome shotgun (WGS) entry which is preliminary data.</text>
</comment>
<dbReference type="Gene3D" id="3.40.50.720">
    <property type="entry name" value="NAD(P)-binding Rossmann-like Domain"/>
    <property type="match status" value="1"/>
</dbReference>
<evidence type="ECO:0000256" key="9">
    <source>
        <dbReference type="ARBA" id="ARBA00023014"/>
    </source>
</evidence>
<dbReference type="PANTHER" id="PTHR42917">
    <property type="entry name" value="2,4-DIENOYL-COA REDUCTASE"/>
    <property type="match status" value="1"/>
</dbReference>
<dbReference type="SUPFAM" id="SSF51971">
    <property type="entry name" value="Nucleotide-binding domain"/>
    <property type="match status" value="1"/>
</dbReference>
<dbReference type="InterPro" id="IPR001155">
    <property type="entry name" value="OxRdtase_FMN_N"/>
</dbReference>
<reference evidence="12 13" key="1">
    <citation type="submission" date="2018-07" db="EMBL/GenBank/DDBJ databases">
        <title>Corallincola holothuriorum sp. nov., a new facultative anaerobe isolated from sea cucumber Apostichopus japonicus.</title>
        <authorList>
            <person name="Xia H."/>
        </authorList>
    </citation>
    <scope>NUCLEOTIDE SEQUENCE [LARGE SCALE GENOMIC DNA]</scope>
    <source>
        <strain evidence="12 13">C4</strain>
    </source>
</reference>
<keyword evidence="5" id="KW-0288">FMN</keyword>
<sequence length="702" mass="76760">MTIKLGTTKTINERWPYTMTNKSYPNLLTPLDLGFTSLRNRVLMGSMHTGLEEERGGFDKLAAFYAARAKGGVGLIVTGGISPNFRGRLAPHSSQLSFGFQVAKHRKVTDAVHQHDGKICLQILHAGRYAYHPFSAAPSAIKAPINPFKPKAMTDGMVKRTIKQFAKTATLAQKAGYDGVEVMGSEGYLINQFVCPRTNKRNDQWGGSLENRMRFPLEIIKAIRAQVGKEFIIVFRLSMLELVDQGVSMKELPTMARWLEQVGVTIINTGIGWHEARVPTIATSVPRAAFSWVTAKLKDEVSIPLVTTNRINDPQVAEDILTRGDADMVSMARPMLADADFVNKAAAGQAEAINTCIACNQACLDHVFKGKRASCLVNPLACYETELVIKPAIQAKRVAVIGAGPAGLSAACYAAERGHQVTLFDKDNDIGGQFNYAKQIPGKEEFYETLRYFRHRLMTAGVEQCLGEAQTCESLLSQQFDEIIIATGITPRTPPIPGIDHDKVLGYLDVLREHQPVGEKVAIIGAGGIGFDVAEYLVEGHPSTTTDLPRWLDTWGIDPALATPGGLKEKPDVQQVSESKQDKSHRQIYLLQRKSSKVGAGLGKTTGWIHRAALKQHGVKMMAAVQYLRIDDDGLHIEVEGQRQLLNVDHVILCAGQESKRDLYDQLLQQGASVHLIGGAKLASELDAKRAIRDGAEVAAAL</sequence>
<dbReference type="InterPro" id="IPR023753">
    <property type="entry name" value="FAD/NAD-binding_dom"/>
</dbReference>
<dbReference type="Pfam" id="PF00724">
    <property type="entry name" value="Oxidored_FMN"/>
    <property type="match status" value="1"/>
</dbReference>
<dbReference type="PANTHER" id="PTHR42917:SF2">
    <property type="entry name" value="2,4-DIENOYL-COA REDUCTASE [(2E)-ENOYL-COA-PRODUCING]"/>
    <property type="match status" value="1"/>
</dbReference>
<keyword evidence="9" id="KW-0411">Iron-sulfur</keyword>
<evidence type="ECO:0000256" key="2">
    <source>
        <dbReference type="ARBA" id="ARBA00001966"/>
    </source>
</evidence>
<dbReference type="SUPFAM" id="SSF51905">
    <property type="entry name" value="FAD/NAD(P)-binding domain"/>
    <property type="match status" value="1"/>
</dbReference>
<feature type="domain" description="FAD/NAD(P)-binding" evidence="11">
    <location>
        <begin position="397"/>
        <end position="666"/>
    </location>
</feature>
<dbReference type="Proteomes" id="UP000252558">
    <property type="component" value="Unassembled WGS sequence"/>
</dbReference>
<dbReference type="GO" id="GO:0008670">
    <property type="term" value="F:2,4-dienoyl-CoA reductase (NADPH) activity"/>
    <property type="evidence" value="ECO:0007669"/>
    <property type="project" value="TreeGrafter"/>
</dbReference>
<dbReference type="GO" id="GO:0010181">
    <property type="term" value="F:FMN binding"/>
    <property type="evidence" value="ECO:0007669"/>
    <property type="project" value="InterPro"/>
</dbReference>
<dbReference type="PRINTS" id="PR00368">
    <property type="entry name" value="FADPNR"/>
</dbReference>
<evidence type="ECO:0000313" key="12">
    <source>
        <dbReference type="EMBL" id="RCU50419.1"/>
    </source>
</evidence>
<dbReference type="PRINTS" id="PR00469">
    <property type="entry name" value="PNDRDTASEII"/>
</dbReference>
<dbReference type="OrthoDB" id="8523426at2"/>
<evidence type="ECO:0000313" key="13">
    <source>
        <dbReference type="Proteomes" id="UP000252558"/>
    </source>
</evidence>
<gene>
    <name evidence="12" type="ORF">DU002_08315</name>
</gene>
<evidence type="ECO:0000256" key="6">
    <source>
        <dbReference type="ARBA" id="ARBA00022723"/>
    </source>
</evidence>